<evidence type="ECO:0000313" key="2">
    <source>
        <dbReference type="EMBL" id="GAF84140.1"/>
    </source>
</evidence>
<organism evidence="2">
    <name type="scientific">marine sediment metagenome</name>
    <dbReference type="NCBI Taxonomy" id="412755"/>
    <lineage>
        <taxon>unclassified sequences</taxon>
        <taxon>metagenomes</taxon>
        <taxon>ecological metagenomes</taxon>
    </lineage>
</organism>
<accession>X0U6K6</accession>
<dbReference type="AlphaFoldDB" id="X0U6K6"/>
<sequence>AFRMKTLIRKSYRGGVPNGRTRAETETNSPEAP</sequence>
<evidence type="ECO:0000256" key="1">
    <source>
        <dbReference type="SAM" id="MobiDB-lite"/>
    </source>
</evidence>
<name>X0U6K6_9ZZZZ</name>
<feature type="non-terminal residue" evidence="2">
    <location>
        <position position="1"/>
    </location>
</feature>
<feature type="compositionally biased region" description="Basic residues" evidence="1">
    <location>
        <begin position="1"/>
        <end position="12"/>
    </location>
</feature>
<dbReference type="EMBL" id="BARS01004853">
    <property type="protein sequence ID" value="GAF84140.1"/>
    <property type="molecule type" value="Genomic_DNA"/>
</dbReference>
<proteinExistence type="predicted"/>
<feature type="region of interest" description="Disordered" evidence="1">
    <location>
        <begin position="1"/>
        <end position="33"/>
    </location>
</feature>
<comment type="caution">
    <text evidence="2">The sequence shown here is derived from an EMBL/GenBank/DDBJ whole genome shotgun (WGS) entry which is preliminary data.</text>
</comment>
<reference evidence="2" key="1">
    <citation type="journal article" date="2014" name="Front. Microbiol.">
        <title>High frequency of phylogenetically diverse reductive dehalogenase-homologous genes in deep subseafloor sedimentary metagenomes.</title>
        <authorList>
            <person name="Kawai M."/>
            <person name="Futagami T."/>
            <person name="Toyoda A."/>
            <person name="Takaki Y."/>
            <person name="Nishi S."/>
            <person name="Hori S."/>
            <person name="Arai W."/>
            <person name="Tsubouchi T."/>
            <person name="Morono Y."/>
            <person name="Uchiyama I."/>
            <person name="Ito T."/>
            <person name="Fujiyama A."/>
            <person name="Inagaki F."/>
            <person name="Takami H."/>
        </authorList>
    </citation>
    <scope>NUCLEOTIDE SEQUENCE</scope>
    <source>
        <strain evidence="2">Expedition CK06-06</strain>
    </source>
</reference>
<gene>
    <name evidence="2" type="ORF">S01H1_09497</name>
</gene>
<protein>
    <submittedName>
        <fullName evidence="2">Uncharacterized protein</fullName>
    </submittedName>
</protein>